<keyword evidence="1" id="KW-0472">Membrane</keyword>
<dbReference type="Pfam" id="PF00149">
    <property type="entry name" value="Metallophos"/>
    <property type="match status" value="1"/>
</dbReference>
<proteinExistence type="predicted"/>
<dbReference type="InterPro" id="IPR029052">
    <property type="entry name" value="Metallo-depent_PP-like"/>
</dbReference>
<gene>
    <name evidence="4" type="ORF">BSAL_26085</name>
</gene>
<dbReference type="PANTHER" id="PTHR16509">
    <property type="match status" value="1"/>
</dbReference>
<dbReference type="SUPFAM" id="SSF56300">
    <property type="entry name" value="Metallo-dependent phosphatases"/>
    <property type="match status" value="1"/>
</dbReference>
<dbReference type="Gene3D" id="3.60.21.10">
    <property type="match status" value="1"/>
</dbReference>
<name>A0A0S4JP80_BODSA</name>
<feature type="signal peptide" evidence="2">
    <location>
        <begin position="1"/>
        <end position="35"/>
    </location>
</feature>
<dbReference type="InterPro" id="IPR004843">
    <property type="entry name" value="Calcineurin-like_PHP"/>
</dbReference>
<dbReference type="GO" id="GO:0030145">
    <property type="term" value="F:manganese ion binding"/>
    <property type="evidence" value="ECO:0007669"/>
    <property type="project" value="TreeGrafter"/>
</dbReference>
<evidence type="ECO:0000313" key="4">
    <source>
        <dbReference type="EMBL" id="CUG90313.1"/>
    </source>
</evidence>
<dbReference type="GO" id="GO:0047734">
    <property type="term" value="F:CDP-glycerol diphosphatase activity"/>
    <property type="evidence" value="ECO:0007669"/>
    <property type="project" value="TreeGrafter"/>
</dbReference>
<accession>A0A0S4JP80</accession>
<dbReference type="OrthoDB" id="9675250at2759"/>
<dbReference type="PANTHER" id="PTHR16509:SF1">
    <property type="entry name" value="MANGANESE-DEPENDENT ADP-RIBOSE_CDP-ALCOHOL DIPHOSPHATASE"/>
    <property type="match status" value="1"/>
</dbReference>
<protein>
    <submittedName>
        <fullName evidence="4">Serine-threonine protein phosphatase, putative</fullName>
    </submittedName>
</protein>
<keyword evidence="1" id="KW-0812">Transmembrane</keyword>
<dbReference type="OMA" id="MNANRTH"/>
<dbReference type="GO" id="GO:0008663">
    <property type="term" value="F:2',3'-cyclic-nucleotide 2'-phosphodiesterase activity"/>
    <property type="evidence" value="ECO:0007669"/>
    <property type="project" value="TreeGrafter"/>
</dbReference>
<keyword evidence="1" id="KW-1133">Transmembrane helix</keyword>
<evidence type="ECO:0000313" key="5">
    <source>
        <dbReference type="Proteomes" id="UP000051952"/>
    </source>
</evidence>
<keyword evidence="2" id="KW-0732">Signal</keyword>
<dbReference type="AlphaFoldDB" id="A0A0S4JP80"/>
<dbReference type="Proteomes" id="UP000051952">
    <property type="component" value="Unassembled WGS sequence"/>
</dbReference>
<organism evidence="4 5">
    <name type="scientific">Bodo saltans</name>
    <name type="common">Flagellated protozoan</name>
    <dbReference type="NCBI Taxonomy" id="75058"/>
    <lineage>
        <taxon>Eukaryota</taxon>
        <taxon>Discoba</taxon>
        <taxon>Euglenozoa</taxon>
        <taxon>Kinetoplastea</taxon>
        <taxon>Metakinetoplastina</taxon>
        <taxon>Eubodonida</taxon>
        <taxon>Bodonidae</taxon>
        <taxon>Bodo</taxon>
    </lineage>
</organism>
<feature type="chain" id="PRO_5006622686" evidence="2">
    <location>
        <begin position="36"/>
        <end position="455"/>
    </location>
</feature>
<feature type="transmembrane region" description="Helical" evidence="1">
    <location>
        <begin position="416"/>
        <end position="436"/>
    </location>
</feature>
<dbReference type="EMBL" id="CYKH01001813">
    <property type="protein sequence ID" value="CUG90313.1"/>
    <property type="molecule type" value="Genomic_DNA"/>
</dbReference>
<evidence type="ECO:0000256" key="1">
    <source>
        <dbReference type="SAM" id="Phobius"/>
    </source>
</evidence>
<dbReference type="PROSITE" id="PS51257">
    <property type="entry name" value="PROKAR_LIPOPROTEIN"/>
    <property type="match status" value="1"/>
</dbReference>
<sequence>MRPIFMSSASVGPAAGVEFVFLLLMSCLLSLSCHGAEVLPPSAYLNRTLYPPIPRYPIKPQLSLGVLSDVQYADQDEHQRRHFRKSLEKLRHAVDEMNANRTHLDMVVHLGDLVDHSIDRFLPAVEPILKTLKYPFYQLLGNHDFLGSPEEAFDRIHSKLGMPARYYSLSAGPSKSYRLIMLDGNDIALYSTTANSAKRQLAYQWKAALKRKHRKNAQKFNGALSDEQIVWMKEQMSEACNMSQRVLIFLHHPMRPVGEPTNLWNDLEVVPIITSFPCVVGVVNGHAHKFLYDFHHTTFRDVHFVTFGGMVQSPFTSWGFVELYEDSMHVHGLVFGRPIDFRYDIRSTAASKVADVPSGGDERASEQLQGPRTVDIVSLAPSSREKGDVQGGGMTEPSTMDDATLLIGGPGGTRVLGVQLILVLPLLVLTLTWVVVYRRAWLRSKLPIRRFAAGR</sequence>
<evidence type="ECO:0000256" key="2">
    <source>
        <dbReference type="SAM" id="SignalP"/>
    </source>
</evidence>
<feature type="domain" description="Calcineurin-like phosphoesterase" evidence="3">
    <location>
        <begin position="64"/>
        <end position="289"/>
    </location>
</feature>
<keyword evidence="5" id="KW-1185">Reference proteome</keyword>
<evidence type="ECO:0000259" key="3">
    <source>
        <dbReference type="Pfam" id="PF00149"/>
    </source>
</evidence>
<dbReference type="VEuPathDB" id="TriTrypDB:BSAL_26085"/>
<reference evidence="5" key="1">
    <citation type="submission" date="2015-09" db="EMBL/GenBank/DDBJ databases">
        <authorList>
            <consortium name="Pathogen Informatics"/>
        </authorList>
    </citation>
    <scope>NUCLEOTIDE SEQUENCE [LARGE SCALE GENOMIC DNA]</scope>
    <source>
        <strain evidence="5">Lake Konstanz</strain>
    </source>
</reference>
<dbReference type="GO" id="GO:0047631">
    <property type="term" value="F:ADP-ribose diphosphatase activity"/>
    <property type="evidence" value="ECO:0007669"/>
    <property type="project" value="TreeGrafter"/>
</dbReference>